<reference evidence="12" key="1">
    <citation type="journal article" date="2014" name="Int. J. Syst. Evol. Microbiol.">
        <title>Complete genome sequence of Corynebacterium casei LMG S-19264T (=DSM 44701T), isolated from a smear-ripened cheese.</title>
        <authorList>
            <consortium name="US DOE Joint Genome Institute (JGI-PGF)"/>
            <person name="Walter F."/>
            <person name="Albersmeier A."/>
            <person name="Kalinowski J."/>
            <person name="Ruckert C."/>
        </authorList>
    </citation>
    <scope>NUCLEOTIDE SEQUENCE</scope>
    <source>
        <strain evidence="12">CGMCC 4.7372</strain>
    </source>
</reference>
<dbReference type="InterPro" id="IPR038354">
    <property type="entry name" value="VKOR_sf"/>
</dbReference>
<dbReference type="InterPro" id="IPR041714">
    <property type="entry name" value="VKOR_Actinobacteria"/>
</dbReference>
<proteinExistence type="inferred from homology"/>
<dbReference type="OrthoDB" id="9783799at2"/>
<name>A0A8H9HDH3_9ACTO</name>
<keyword evidence="6" id="KW-0560">Oxidoreductase</keyword>
<keyword evidence="5 10" id="KW-1133">Transmembrane helix</keyword>
<accession>A0A8H9HDH3</accession>
<keyword evidence="4" id="KW-0874">Quinone</keyword>
<keyword evidence="7 10" id="KW-0472">Membrane</keyword>
<evidence type="ECO:0000256" key="9">
    <source>
        <dbReference type="ARBA" id="ARBA00023284"/>
    </source>
</evidence>
<evidence type="ECO:0000256" key="6">
    <source>
        <dbReference type="ARBA" id="ARBA00023002"/>
    </source>
</evidence>
<dbReference type="Proteomes" id="UP000614239">
    <property type="component" value="Unassembled WGS sequence"/>
</dbReference>
<sequence>MAHVPTQAEIDAMSEEELEAYLASAEDPDPTILEVEGAGATASSGAPRGYAWLLIIGSIIALGACWELTTAHIKQIKEPLAGLSCDINPLVSCGASLDIWQGNLLGVPNAHIGAMAFAALLTLGALLLGGMRLPRWVWRGMVAGTIGGILFVAWFLFVSIMDLGKLCPFCMLIWAVTISVATSTWAWAAAGGHLGVSPATARRLVAWRWWGAAAIYALVALAVVVGLWSEWMTLLR</sequence>
<evidence type="ECO:0000259" key="11">
    <source>
        <dbReference type="SMART" id="SM00756"/>
    </source>
</evidence>
<protein>
    <submittedName>
        <fullName evidence="12">Membrane protein</fullName>
    </submittedName>
</protein>
<keyword evidence="8" id="KW-1015">Disulfide bond</keyword>
<evidence type="ECO:0000256" key="8">
    <source>
        <dbReference type="ARBA" id="ARBA00023157"/>
    </source>
</evidence>
<evidence type="ECO:0000256" key="3">
    <source>
        <dbReference type="ARBA" id="ARBA00022692"/>
    </source>
</evidence>
<feature type="transmembrane region" description="Helical" evidence="10">
    <location>
        <begin position="110"/>
        <end position="130"/>
    </location>
</feature>
<dbReference type="RefSeq" id="WP_080463064.1">
    <property type="nucleotide sequence ID" value="NZ_BMNJ01000005.1"/>
</dbReference>
<reference evidence="12" key="2">
    <citation type="submission" date="2020-09" db="EMBL/GenBank/DDBJ databases">
        <authorList>
            <person name="Sun Q."/>
            <person name="Zhou Y."/>
        </authorList>
    </citation>
    <scope>NUCLEOTIDE SEQUENCE</scope>
    <source>
        <strain evidence="12">CGMCC 4.7372</strain>
    </source>
</reference>
<comment type="similarity">
    <text evidence="2">Belongs to the VKOR family.</text>
</comment>
<dbReference type="EMBL" id="BMNJ01000005">
    <property type="protein sequence ID" value="GGO99007.1"/>
    <property type="molecule type" value="Genomic_DNA"/>
</dbReference>
<dbReference type="SMART" id="SM00756">
    <property type="entry name" value="VKc"/>
    <property type="match status" value="1"/>
</dbReference>
<comment type="caution">
    <text evidence="12">The sequence shown here is derived from an EMBL/GenBank/DDBJ whole genome shotgun (WGS) entry which is preliminary data.</text>
</comment>
<dbReference type="GO" id="GO:0016020">
    <property type="term" value="C:membrane"/>
    <property type="evidence" value="ECO:0007669"/>
    <property type="project" value="UniProtKB-SubCell"/>
</dbReference>
<evidence type="ECO:0000256" key="10">
    <source>
        <dbReference type="SAM" id="Phobius"/>
    </source>
</evidence>
<dbReference type="GO" id="GO:0016491">
    <property type="term" value="F:oxidoreductase activity"/>
    <property type="evidence" value="ECO:0007669"/>
    <property type="project" value="UniProtKB-KW"/>
</dbReference>
<feature type="transmembrane region" description="Helical" evidence="10">
    <location>
        <begin position="169"/>
        <end position="189"/>
    </location>
</feature>
<evidence type="ECO:0000313" key="13">
    <source>
        <dbReference type="Proteomes" id="UP000614239"/>
    </source>
</evidence>
<feature type="transmembrane region" description="Helical" evidence="10">
    <location>
        <begin position="50"/>
        <end position="69"/>
    </location>
</feature>
<feature type="transmembrane region" description="Helical" evidence="10">
    <location>
        <begin position="209"/>
        <end position="228"/>
    </location>
</feature>
<evidence type="ECO:0000256" key="7">
    <source>
        <dbReference type="ARBA" id="ARBA00023136"/>
    </source>
</evidence>
<comment type="subcellular location">
    <subcellularLocation>
        <location evidence="1">Membrane</location>
        <topology evidence="1">Multi-pass membrane protein</topology>
    </subcellularLocation>
</comment>
<organism evidence="12 13">
    <name type="scientific">Actinomyces gaoshouyii</name>
    <dbReference type="NCBI Taxonomy" id="1960083"/>
    <lineage>
        <taxon>Bacteria</taxon>
        <taxon>Bacillati</taxon>
        <taxon>Actinomycetota</taxon>
        <taxon>Actinomycetes</taxon>
        <taxon>Actinomycetales</taxon>
        <taxon>Actinomycetaceae</taxon>
        <taxon>Actinomyces</taxon>
    </lineage>
</organism>
<dbReference type="GO" id="GO:0048038">
    <property type="term" value="F:quinone binding"/>
    <property type="evidence" value="ECO:0007669"/>
    <property type="project" value="UniProtKB-KW"/>
</dbReference>
<feature type="domain" description="Vitamin K epoxide reductase" evidence="11">
    <location>
        <begin position="47"/>
        <end position="188"/>
    </location>
</feature>
<dbReference type="Pfam" id="PF07884">
    <property type="entry name" value="VKOR"/>
    <property type="match status" value="1"/>
</dbReference>
<feature type="transmembrane region" description="Helical" evidence="10">
    <location>
        <begin position="136"/>
        <end position="157"/>
    </location>
</feature>
<dbReference type="AlphaFoldDB" id="A0A8H9HDH3"/>
<evidence type="ECO:0000256" key="2">
    <source>
        <dbReference type="ARBA" id="ARBA00006214"/>
    </source>
</evidence>
<evidence type="ECO:0000256" key="4">
    <source>
        <dbReference type="ARBA" id="ARBA00022719"/>
    </source>
</evidence>
<dbReference type="CDD" id="cd12922">
    <property type="entry name" value="VKOR_5"/>
    <property type="match status" value="1"/>
</dbReference>
<evidence type="ECO:0000256" key="5">
    <source>
        <dbReference type="ARBA" id="ARBA00022989"/>
    </source>
</evidence>
<dbReference type="Gene3D" id="1.20.1440.130">
    <property type="entry name" value="VKOR domain"/>
    <property type="match status" value="1"/>
</dbReference>
<gene>
    <name evidence="12" type="ORF">GCM10011612_15250</name>
</gene>
<keyword evidence="3 10" id="KW-0812">Transmembrane</keyword>
<keyword evidence="9" id="KW-0676">Redox-active center</keyword>
<evidence type="ECO:0000256" key="1">
    <source>
        <dbReference type="ARBA" id="ARBA00004141"/>
    </source>
</evidence>
<keyword evidence="13" id="KW-1185">Reference proteome</keyword>
<dbReference type="InterPro" id="IPR012932">
    <property type="entry name" value="VKOR"/>
</dbReference>
<evidence type="ECO:0000313" key="12">
    <source>
        <dbReference type="EMBL" id="GGO99007.1"/>
    </source>
</evidence>